<dbReference type="Gene3D" id="1.20.1250.20">
    <property type="entry name" value="MFS general substrate transporter like domains"/>
    <property type="match status" value="1"/>
</dbReference>
<name>A0AAN6XKJ5_9PEZI</name>
<feature type="transmembrane region" description="Helical" evidence="6">
    <location>
        <begin position="172"/>
        <end position="191"/>
    </location>
</feature>
<feature type="transmembrane region" description="Helical" evidence="6">
    <location>
        <begin position="231"/>
        <end position="254"/>
    </location>
</feature>
<dbReference type="InterPro" id="IPR036259">
    <property type="entry name" value="MFS_trans_sf"/>
</dbReference>
<feature type="transmembrane region" description="Helical" evidence="6">
    <location>
        <begin position="424"/>
        <end position="448"/>
    </location>
</feature>
<evidence type="ECO:0000256" key="3">
    <source>
        <dbReference type="ARBA" id="ARBA00022989"/>
    </source>
</evidence>
<dbReference type="GO" id="GO:0005886">
    <property type="term" value="C:plasma membrane"/>
    <property type="evidence" value="ECO:0007669"/>
    <property type="project" value="TreeGrafter"/>
</dbReference>
<dbReference type="PANTHER" id="PTHR23502">
    <property type="entry name" value="MAJOR FACILITATOR SUPERFAMILY"/>
    <property type="match status" value="1"/>
</dbReference>
<evidence type="ECO:0000256" key="6">
    <source>
        <dbReference type="SAM" id="Phobius"/>
    </source>
</evidence>
<feature type="transmembrane region" description="Helical" evidence="6">
    <location>
        <begin position="197"/>
        <end position="224"/>
    </location>
</feature>
<reference evidence="8" key="2">
    <citation type="submission" date="2023-05" db="EMBL/GenBank/DDBJ databases">
        <authorList>
            <consortium name="Lawrence Berkeley National Laboratory"/>
            <person name="Steindorff A."/>
            <person name="Hensen N."/>
            <person name="Bonometti L."/>
            <person name="Westerberg I."/>
            <person name="Brannstrom I.O."/>
            <person name="Guillou S."/>
            <person name="Cros-Aarteil S."/>
            <person name="Calhoun S."/>
            <person name="Haridas S."/>
            <person name="Kuo A."/>
            <person name="Mondo S."/>
            <person name="Pangilinan J."/>
            <person name="Riley R."/>
            <person name="Labutti K."/>
            <person name="Andreopoulos B."/>
            <person name="Lipzen A."/>
            <person name="Chen C."/>
            <person name="Yanf M."/>
            <person name="Daum C."/>
            <person name="Ng V."/>
            <person name="Clum A."/>
            <person name="Ohm R."/>
            <person name="Martin F."/>
            <person name="Silar P."/>
            <person name="Natvig D."/>
            <person name="Lalanne C."/>
            <person name="Gautier V."/>
            <person name="Ament-Velasquez S.L."/>
            <person name="Kruys A."/>
            <person name="Hutchinson M.I."/>
            <person name="Powell A.J."/>
            <person name="Barry K."/>
            <person name="Miller A.N."/>
            <person name="Grigoriev I.V."/>
            <person name="Debuchy R."/>
            <person name="Gladieux P."/>
            <person name="Thoren M.H."/>
            <person name="Johannesson H."/>
        </authorList>
    </citation>
    <scope>NUCLEOTIDE SEQUENCE</scope>
    <source>
        <strain evidence="8">CBS 315.58</strain>
    </source>
</reference>
<feature type="transmembrane region" description="Helical" evidence="6">
    <location>
        <begin position="260"/>
        <end position="280"/>
    </location>
</feature>
<feature type="domain" description="Major facilitator superfamily (MFS) profile" evidence="7">
    <location>
        <begin position="106"/>
        <end position="631"/>
    </location>
</feature>
<evidence type="ECO:0000256" key="4">
    <source>
        <dbReference type="ARBA" id="ARBA00023136"/>
    </source>
</evidence>
<accession>A0AAN6XKJ5</accession>
<evidence type="ECO:0000313" key="9">
    <source>
        <dbReference type="Proteomes" id="UP001303160"/>
    </source>
</evidence>
<feature type="transmembrane region" description="Helical" evidence="6">
    <location>
        <begin position="608"/>
        <end position="629"/>
    </location>
</feature>
<evidence type="ECO:0000256" key="5">
    <source>
        <dbReference type="SAM" id="MobiDB-lite"/>
    </source>
</evidence>
<dbReference type="GO" id="GO:0022857">
    <property type="term" value="F:transmembrane transporter activity"/>
    <property type="evidence" value="ECO:0007669"/>
    <property type="project" value="InterPro"/>
</dbReference>
<feature type="region of interest" description="Disordered" evidence="5">
    <location>
        <begin position="41"/>
        <end position="96"/>
    </location>
</feature>
<keyword evidence="9" id="KW-1185">Reference proteome</keyword>
<sequence length="650" mass="71482">MHQSDTENPREDIHRVLRWSFGVLNPKDTVHVPGSVLLLVGHNPQPTSSTPSDVNDGAPTPSAEEACEESNRNKKTTADGNIILDPQPDNSPHDPLNWPKWRRDAALIALGFYCMVGGGITPLLAAGFTDVADDYNVKVSRVALTTGLIMLGLGIGCALVSPTAIIYGKRPVYLASAMLFLATSIWCALSPNFTSLLIARVVQGIAVSPVEALPSATITELFFLHERAFRIGIYALMLLGGKNLVPLVSATIIHRWGWRWAFWVVAIVVGACGLVLFVFASETFWDRTPGKLPDSTRNKNDRQGEGYLQTDEKTSDMGGQASQANSNQGPLPSNRPSCEMVNLVETLEEQNTSSITPASSSSEIRGHQDLEKKIADHHGSPPRQNPYTNRMAAHPRATFLGHLKPWHGRLRVEERWFRVAARPFFLYAYPAILWSAVVYSCCIGWLIVISESMAVIYRNPNTYHFSAFSTGLVYISPFIGGVLGTAIAGKMSDVVVRAMARRNDGVYEPEFRLVMIIPVAITTVVGLMGFGWSAEERDAWIVPTVFFGIISFGCSLGSTTAITFCVDSYRQFAGEALVTLNFSKNIFHGLVFSLFVTGWIETDGPKIVYIWIGVIQLAAMLFTVPLFVFGKRARHWTSKQGFHQRITSTG</sequence>
<dbReference type="Proteomes" id="UP001303160">
    <property type="component" value="Unassembled WGS sequence"/>
</dbReference>
<evidence type="ECO:0000313" key="8">
    <source>
        <dbReference type="EMBL" id="KAK4202046.1"/>
    </source>
</evidence>
<dbReference type="Gene3D" id="1.20.1720.10">
    <property type="entry name" value="Multidrug resistance protein D"/>
    <property type="match status" value="1"/>
</dbReference>
<gene>
    <name evidence="8" type="ORF">QBC40DRAFT_322597</name>
</gene>
<feature type="compositionally biased region" description="Polar residues" evidence="5">
    <location>
        <begin position="320"/>
        <end position="335"/>
    </location>
</feature>
<feature type="transmembrane region" description="Helical" evidence="6">
    <location>
        <begin position="540"/>
        <end position="566"/>
    </location>
</feature>
<dbReference type="FunFam" id="1.20.1250.20:FF:000396">
    <property type="entry name" value="MFS general substrate transporter"/>
    <property type="match status" value="1"/>
</dbReference>
<evidence type="ECO:0000259" key="7">
    <source>
        <dbReference type="PROSITE" id="PS50850"/>
    </source>
</evidence>
<evidence type="ECO:0000256" key="2">
    <source>
        <dbReference type="ARBA" id="ARBA00022692"/>
    </source>
</evidence>
<comment type="caution">
    <text evidence="8">The sequence shown here is derived from an EMBL/GenBank/DDBJ whole genome shotgun (WGS) entry which is preliminary data.</text>
</comment>
<comment type="subcellular location">
    <subcellularLocation>
        <location evidence="1">Membrane</location>
        <topology evidence="1">Multi-pass membrane protein</topology>
    </subcellularLocation>
</comment>
<keyword evidence="4 6" id="KW-0472">Membrane</keyword>
<organism evidence="8 9">
    <name type="scientific">Triangularia verruculosa</name>
    <dbReference type="NCBI Taxonomy" id="2587418"/>
    <lineage>
        <taxon>Eukaryota</taxon>
        <taxon>Fungi</taxon>
        <taxon>Dikarya</taxon>
        <taxon>Ascomycota</taxon>
        <taxon>Pezizomycotina</taxon>
        <taxon>Sordariomycetes</taxon>
        <taxon>Sordariomycetidae</taxon>
        <taxon>Sordariales</taxon>
        <taxon>Podosporaceae</taxon>
        <taxon>Triangularia</taxon>
    </lineage>
</organism>
<reference evidence="8" key="1">
    <citation type="journal article" date="2023" name="Mol. Phylogenet. Evol.">
        <title>Genome-scale phylogeny and comparative genomics of the fungal order Sordariales.</title>
        <authorList>
            <person name="Hensen N."/>
            <person name="Bonometti L."/>
            <person name="Westerberg I."/>
            <person name="Brannstrom I.O."/>
            <person name="Guillou S."/>
            <person name="Cros-Aarteil S."/>
            <person name="Calhoun S."/>
            <person name="Haridas S."/>
            <person name="Kuo A."/>
            <person name="Mondo S."/>
            <person name="Pangilinan J."/>
            <person name="Riley R."/>
            <person name="LaButti K."/>
            <person name="Andreopoulos B."/>
            <person name="Lipzen A."/>
            <person name="Chen C."/>
            <person name="Yan M."/>
            <person name="Daum C."/>
            <person name="Ng V."/>
            <person name="Clum A."/>
            <person name="Steindorff A."/>
            <person name="Ohm R.A."/>
            <person name="Martin F."/>
            <person name="Silar P."/>
            <person name="Natvig D.O."/>
            <person name="Lalanne C."/>
            <person name="Gautier V."/>
            <person name="Ament-Velasquez S.L."/>
            <person name="Kruys A."/>
            <person name="Hutchinson M.I."/>
            <person name="Powell A.J."/>
            <person name="Barry K."/>
            <person name="Miller A.N."/>
            <person name="Grigoriev I.V."/>
            <person name="Debuchy R."/>
            <person name="Gladieux P."/>
            <person name="Hiltunen Thoren M."/>
            <person name="Johannesson H."/>
        </authorList>
    </citation>
    <scope>NUCLEOTIDE SEQUENCE</scope>
    <source>
        <strain evidence="8">CBS 315.58</strain>
    </source>
</reference>
<feature type="transmembrane region" description="Helical" evidence="6">
    <location>
        <begin position="468"/>
        <end position="489"/>
    </location>
</feature>
<feature type="transmembrane region" description="Helical" evidence="6">
    <location>
        <begin position="140"/>
        <end position="160"/>
    </location>
</feature>
<dbReference type="SUPFAM" id="SSF103473">
    <property type="entry name" value="MFS general substrate transporter"/>
    <property type="match status" value="1"/>
</dbReference>
<dbReference type="EMBL" id="MU863901">
    <property type="protein sequence ID" value="KAK4202046.1"/>
    <property type="molecule type" value="Genomic_DNA"/>
</dbReference>
<feature type="transmembrane region" description="Helical" evidence="6">
    <location>
        <begin position="586"/>
        <end position="602"/>
    </location>
</feature>
<dbReference type="AlphaFoldDB" id="A0AAN6XKJ5"/>
<dbReference type="InterPro" id="IPR011701">
    <property type="entry name" value="MFS"/>
</dbReference>
<evidence type="ECO:0000256" key="1">
    <source>
        <dbReference type="ARBA" id="ARBA00004141"/>
    </source>
</evidence>
<feature type="transmembrane region" description="Helical" evidence="6">
    <location>
        <begin position="105"/>
        <end position="128"/>
    </location>
</feature>
<dbReference type="Pfam" id="PF07690">
    <property type="entry name" value="MFS_1"/>
    <property type="match status" value="1"/>
</dbReference>
<feature type="compositionally biased region" description="Polar residues" evidence="5">
    <location>
        <begin position="44"/>
        <end position="53"/>
    </location>
</feature>
<feature type="region of interest" description="Disordered" evidence="5">
    <location>
        <begin position="309"/>
        <end position="335"/>
    </location>
</feature>
<proteinExistence type="predicted"/>
<dbReference type="PROSITE" id="PS50850">
    <property type="entry name" value="MFS"/>
    <property type="match status" value="1"/>
</dbReference>
<keyword evidence="3 6" id="KW-1133">Transmembrane helix</keyword>
<keyword evidence="2 6" id="KW-0812">Transmembrane</keyword>
<dbReference type="InterPro" id="IPR020846">
    <property type="entry name" value="MFS_dom"/>
</dbReference>
<dbReference type="PANTHER" id="PTHR23502:SF4">
    <property type="entry name" value="MAJOR FACILITATOR SUPERFAMILY (MFS) PROFILE DOMAIN-CONTAINING PROTEIN-RELATED"/>
    <property type="match status" value="1"/>
</dbReference>
<feature type="transmembrane region" description="Helical" evidence="6">
    <location>
        <begin position="510"/>
        <end position="534"/>
    </location>
</feature>
<protein>
    <submittedName>
        <fullName evidence="8">Major facilitator superfamily domain-containing protein</fullName>
    </submittedName>
</protein>